<comment type="caution">
    <text evidence="2">The sequence shown here is derived from an EMBL/GenBank/DDBJ whole genome shotgun (WGS) entry which is preliminary data.</text>
</comment>
<evidence type="ECO:0000256" key="1">
    <source>
        <dbReference type="ARBA" id="ARBA00022737"/>
    </source>
</evidence>
<proteinExistence type="predicted"/>
<name>A0A813LXV0_POLGL</name>
<evidence type="ECO:0000313" key="2">
    <source>
        <dbReference type="EMBL" id="CAE8737964.1"/>
    </source>
</evidence>
<reference evidence="2" key="1">
    <citation type="submission" date="2021-02" db="EMBL/GenBank/DDBJ databases">
        <authorList>
            <person name="Dougan E. K."/>
            <person name="Rhodes N."/>
            <person name="Thang M."/>
            <person name="Chan C."/>
        </authorList>
    </citation>
    <scope>NUCLEOTIDE SEQUENCE</scope>
</reference>
<sequence>ALSASEKAGCWTWALQLLHDLADDGLQPDLISFRCALAGCARELRWEASLELLGDAQSTAGARSPAAAAKLTECFNLALSACKDALQWEQAVALLESMLSEGPAPDGVSLNTAASSCAQ</sequence>
<dbReference type="PANTHER" id="PTHR47447">
    <property type="entry name" value="OS03G0856100 PROTEIN"/>
    <property type="match status" value="1"/>
</dbReference>
<protein>
    <recommendedName>
        <fullName evidence="4">Nuclear pore complex protein Nup85</fullName>
    </recommendedName>
</protein>
<feature type="non-terminal residue" evidence="2">
    <location>
        <position position="1"/>
    </location>
</feature>
<dbReference type="AlphaFoldDB" id="A0A813LXV0"/>
<evidence type="ECO:0008006" key="4">
    <source>
        <dbReference type="Google" id="ProtNLM"/>
    </source>
</evidence>
<dbReference type="PANTHER" id="PTHR47447:SF17">
    <property type="entry name" value="OS12G0638900 PROTEIN"/>
    <property type="match status" value="1"/>
</dbReference>
<gene>
    <name evidence="2" type="ORF">PGLA2088_LOCUS48988</name>
</gene>
<feature type="non-terminal residue" evidence="2">
    <location>
        <position position="119"/>
    </location>
</feature>
<dbReference type="Proteomes" id="UP000626109">
    <property type="component" value="Unassembled WGS sequence"/>
</dbReference>
<keyword evidence="1" id="KW-0677">Repeat</keyword>
<dbReference type="InterPro" id="IPR011990">
    <property type="entry name" value="TPR-like_helical_dom_sf"/>
</dbReference>
<dbReference type="Gene3D" id="1.25.40.10">
    <property type="entry name" value="Tetratricopeptide repeat domain"/>
    <property type="match status" value="2"/>
</dbReference>
<evidence type="ECO:0000313" key="3">
    <source>
        <dbReference type="Proteomes" id="UP000626109"/>
    </source>
</evidence>
<organism evidence="2 3">
    <name type="scientific">Polarella glacialis</name>
    <name type="common">Dinoflagellate</name>
    <dbReference type="NCBI Taxonomy" id="89957"/>
    <lineage>
        <taxon>Eukaryota</taxon>
        <taxon>Sar</taxon>
        <taxon>Alveolata</taxon>
        <taxon>Dinophyceae</taxon>
        <taxon>Suessiales</taxon>
        <taxon>Suessiaceae</taxon>
        <taxon>Polarella</taxon>
    </lineage>
</organism>
<accession>A0A813LXV0</accession>
<dbReference type="EMBL" id="CAJNNW010036860">
    <property type="protein sequence ID" value="CAE8737964.1"/>
    <property type="molecule type" value="Genomic_DNA"/>
</dbReference>